<organism evidence="1 2">
    <name type="scientific">Candidatus Bacteroides merdipullorum</name>
    <dbReference type="NCBI Taxonomy" id="2838474"/>
    <lineage>
        <taxon>Bacteria</taxon>
        <taxon>Pseudomonadati</taxon>
        <taxon>Bacteroidota</taxon>
        <taxon>Bacteroidia</taxon>
        <taxon>Bacteroidales</taxon>
        <taxon>Bacteroidaceae</taxon>
        <taxon>Bacteroides</taxon>
    </lineage>
</organism>
<reference evidence="1" key="1">
    <citation type="journal article" date="2021" name="PeerJ">
        <title>Extensive microbial diversity within the chicken gut microbiome revealed by metagenomics and culture.</title>
        <authorList>
            <person name="Gilroy R."/>
            <person name="Ravi A."/>
            <person name="Getino M."/>
            <person name="Pursley I."/>
            <person name="Horton D.L."/>
            <person name="Alikhan N.F."/>
            <person name="Baker D."/>
            <person name="Gharbi K."/>
            <person name="Hall N."/>
            <person name="Watson M."/>
            <person name="Adriaenssens E.M."/>
            <person name="Foster-Nyarko E."/>
            <person name="Jarju S."/>
            <person name="Secka A."/>
            <person name="Antonio M."/>
            <person name="Oren A."/>
            <person name="Chaudhuri R.R."/>
            <person name="La Ragione R."/>
            <person name="Hildebrand F."/>
            <person name="Pallen M.J."/>
        </authorList>
    </citation>
    <scope>NUCLEOTIDE SEQUENCE</scope>
    <source>
        <strain evidence="1">ChiHjej12B11-24981</strain>
    </source>
</reference>
<dbReference type="NCBIfam" id="NF047401">
    <property type="entry name" value="TA_anti_VapB15"/>
    <property type="match status" value="1"/>
</dbReference>
<accession>A0A9D2A8T9</accession>
<comment type="caution">
    <text evidence="1">The sequence shown here is derived from an EMBL/GenBank/DDBJ whole genome shotgun (WGS) entry which is preliminary data.</text>
</comment>
<proteinExistence type="predicted"/>
<dbReference type="AlphaFoldDB" id="A0A9D2A8T9"/>
<evidence type="ECO:0000313" key="2">
    <source>
        <dbReference type="Proteomes" id="UP000824023"/>
    </source>
</evidence>
<reference evidence="1" key="2">
    <citation type="submission" date="2021-04" db="EMBL/GenBank/DDBJ databases">
        <authorList>
            <person name="Gilroy R."/>
        </authorList>
    </citation>
    <scope>NUCLEOTIDE SEQUENCE</scope>
    <source>
        <strain evidence="1">ChiHjej12B11-24981</strain>
    </source>
</reference>
<protein>
    <submittedName>
        <fullName evidence="1">Uncharacterized protein</fullName>
    </submittedName>
</protein>
<evidence type="ECO:0000313" key="1">
    <source>
        <dbReference type="EMBL" id="HIZ01755.1"/>
    </source>
</evidence>
<name>A0A9D2A8T9_9BACE</name>
<gene>
    <name evidence="1" type="ORF">H9819_05810</name>
</gene>
<dbReference type="EMBL" id="DXCK01000082">
    <property type="protein sequence ID" value="HIZ01755.1"/>
    <property type="molecule type" value="Genomic_DNA"/>
</dbReference>
<dbReference type="Proteomes" id="UP000824023">
    <property type="component" value="Unassembled WGS sequence"/>
</dbReference>
<sequence length="75" mass="9093">MDTIQLNISKQQFFGMLQAMPEQDKLEVFDRLRKSLFVSRFDRLLKSVRTDELSMDDITREVEAVRQKHYEERKQ</sequence>